<sequence>MWDAHGSWLLLFIIGISCFMGGSAFNAASTGQTIKVLSDSYERQENANRARIRELNDENRELAKQLALKADQAVQKADQAVQKATEAASKASEVVEKVQPIQQ</sequence>
<evidence type="ECO:0000313" key="2">
    <source>
        <dbReference type="EMBL" id="ASN68646.1"/>
    </source>
</evidence>
<accession>A0A2H4J840</accession>
<proteinExistence type="predicted"/>
<gene>
    <name evidence="2" type="ORF">3S11_24</name>
</gene>
<protein>
    <submittedName>
        <fullName evidence="2">Uncharacterized protein</fullName>
    </submittedName>
</protein>
<organism evidence="2">
    <name type="scientific">uncultured Caudovirales phage</name>
    <dbReference type="NCBI Taxonomy" id="2100421"/>
    <lineage>
        <taxon>Viruses</taxon>
        <taxon>Duplodnaviria</taxon>
        <taxon>Heunggongvirae</taxon>
        <taxon>Uroviricota</taxon>
        <taxon>Caudoviricetes</taxon>
        <taxon>Peduoviridae</taxon>
        <taxon>Maltschvirus</taxon>
        <taxon>Maltschvirus maltsch</taxon>
    </lineage>
</organism>
<dbReference type="EMBL" id="MF417879">
    <property type="protein sequence ID" value="ASN68646.1"/>
    <property type="molecule type" value="Genomic_DNA"/>
</dbReference>
<feature type="coiled-coil region" evidence="1">
    <location>
        <begin position="38"/>
        <end position="83"/>
    </location>
</feature>
<keyword evidence="1" id="KW-0175">Coiled coil</keyword>
<reference evidence="2" key="1">
    <citation type="submission" date="2017-06" db="EMBL/GenBank/DDBJ databases">
        <title>Novel phages from South African skin metaviromes.</title>
        <authorList>
            <person name="van Zyl L.J."/>
            <person name="Abrahams Y."/>
            <person name="Stander E.A."/>
            <person name="Kirby B.M."/>
            <person name="Clavaud C."/>
            <person name="Farcet C."/>
            <person name="Breton L."/>
            <person name="Trindade M.I."/>
        </authorList>
    </citation>
    <scope>NUCLEOTIDE SEQUENCE</scope>
</reference>
<evidence type="ECO:0000256" key="1">
    <source>
        <dbReference type="SAM" id="Coils"/>
    </source>
</evidence>
<name>A0A2H4J840_9CAUD</name>